<feature type="compositionally biased region" description="Basic residues" evidence="1">
    <location>
        <begin position="526"/>
        <end position="535"/>
    </location>
</feature>
<reference evidence="3" key="1">
    <citation type="submission" date="2021-02" db="EMBL/GenBank/DDBJ databases">
        <authorList>
            <person name="Nowell W R."/>
        </authorList>
    </citation>
    <scope>NUCLEOTIDE SEQUENCE</scope>
</reference>
<gene>
    <name evidence="3" type="ORF">JBS370_LOCUS10528</name>
    <name evidence="2" type="ORF">ZHD862_LOCUS14146</name>
</gene>
<proteinExistence type="predicted"/>
<dbReference type="AlphaFoldDB" id="A0A818VX30"/>
<protein>
    <submittedName>
        <fullName evidence="3">Uncharacterized protein</fullName>
    </submittedName>
</protein>
<feature type="compositionally biased region" description="Pro residues" evidence="1">
    <location>
        <begin position="455"/>
        <end position="517"/>
    </location>
</feature>
<sequence>MQNTSMESYSWTYPYIKCLNNVPSSTSGFSSANTNLTCVVDCSTDGGYSNAPIDILTDCTSASSSMNMLTSERSKNISLSANAHFYLAYRGNAWVALNYPTQQGLDWSIVTHIDLRKRSDGFINTPPVAKVVSPQYVIVNRTVQINIPVSDANVDDDVRCRWSTYTTGYRRRKRSNTKEHSKHRSDIHFYSQVTSDRESIHIRNRRTHCSNCTTSCVRGCPCVCPTCDFTCTGSTCNKTAGCYTTVATTTINTTTTETPGTPKSTSTFPIRQAVDECADICYPNGVPNDTTLSNCTITFTATKAGVWYAVAIQVEDFIDTTSMTPMSSVPVQFLIYVQSQPACSIEPIIFPLDRCLEVQVGVSISFNLSAMNLCNASVATLTGIIVSSGITGMNRGNLTRSSTNSSIYYVLFTWTPQTNQVGLQELCTIAYTSENLPSDQYCVTFTLLLQRPLPQQPLPQRPLPQQPLPQRPLPQQPLPQQPLPQRPLPQQPLPQPPLPQQPLPQRPLPQRPLPQQPLPQRALLQQRHRQLQPQR</sequence>
<evidence type="ECO:0000256" key="1">
    <source>
        <dbReference type="SAM" id="MobiDB-lite"/>
    </source>
</evidence>
<evidence type="ECO:0000313" key="2">
    <source>
        <dbReference type="EMBL" id="CAF1033061.1"/>
    </source>
</evidence>
<dbReference type="EMBL" id="CAJNOT010000606">
    <property type="protein sequence ID" value="CAF1033061.1"/>
    <property type="molecule type" value="Genomic_DNA"/>
</dbReference>
<evidence type="ECO:0000313" key="4">
    <source>
        <dbReference type="Proteomes" id="UP000663836"/>
    </source>
</evidence>
<dbReference type="EMBL" id="CAJOBD010000767">
    <property type="protein sequence ID" value="CAF3716801.1"/>
    <property type="molecule type" value="Genomic_DNA"/>
</dbReference>
<accession>A0A818VX30</accession>
<evidence type="ECO:0000313" key="3">
    <source>
        <dbReference type="EMBL" id="CAF3716801.1"/>
    </source>
</evidence>
<feature type="region of interest" description="Disordered" evidence="1">
    <location>
        <begin position="455"/>
        <end position="535"/>
    </location>
</feature>
<name>A0A818VX30_9BILA</name>
<dbReference type="Proteomes" id="UP000663864">
    <property type="component" value="Unassembled WGS sequence"/>
</dbReference>
<comment type="caution">
    <text evidence="3">The sequence shown here is derived from an EMBL/GenBank/DDBJ whole genome shotgun (WGS) entry which is preliminary data.</text>
</comment>
<organism evidence="3 4">
    <name type="scientific">Rotaria sordida</name>
    <dbReference type="NCBI Taxonomy" id="392033"/>
    <lineage>
        <taxon>Eukaryota</taxon>
        <taxon>Metazoa</taxon>
        <taxon>Spiralia</taxon>
        <taxon>Gnathifera</taxon>
        <taxon>Rotifera</taxon>
        <taxon>Eurotatoria</taxon>
        <taxon>Bdelloidea</taxon>
        <taxon>Philodinida</taxon>
        <taxon>Philodinidae</taxon>
        <taxon>Rotaria</taxon>
    </lineage>
</organism>
<dbReference type="Proteomes" id="UP000663836">
    <property type="component" value="Unassembled WGS sequence"/>
</dbReference>